<evidence type="ECO:0000256" key="7">
    <source>
        <dbReference type="ARBA" id="ARBA00022729"/>
    </source>
</evidence>
<dbReference type="PROSITE" id="PS51257">
    <property type="entry name" value="PROKAR_LIPOPROTEIN"/>
    <property type="match status" value="1"/>
</dbReference>
<reference evidence="14 15" key="1">
    <citation type="submission" date="2015-10" db="EMBL/GenBank/DDBJ databases">
        <title>Pseudomonas putida clinical strains.</title>
        <authorList>
            <person name="Molina L."/>
            <person name="Udaondo Z."/>
        </authorList>
    </citation>
    <scope>NUCLEOTIDE SEQUENCE [LARGE SCALE GENOMIC DNA]</scope>
    <source>
        <strain evidence="14 15">HB13667</strain>
    </source>
</reference>
<dbReference type="Gene3D" id="2.60.40.2610">
    <property type="entry name" value="Outer membrane usher protein FimD, plug domain"/>
    <property type="match status" value="1"/>
</dbReference>
<dbReference type="InterPro" id="IPR043142">
    <property type="entry name" value="PapC-like_C_sf"/>
</dbReference>
<evidence type="ECO:0000256" key="2">
    <source>
        <dbReference type="ARBA" id="ARBA00008064"/>
    </source>
</evidence>
<feature type="domain" description="PapC N-terminal" evidence="13">
    <location>
        <begin position="44"/>
        <end position="191"/>
    </location>
</feature>
<evidence type="ECO:0000256" key="3">
    <source>
        <dbReference type="ARBA" id="ARBA00022448"/>
    </source>
</evidence>
<evidence type="ECO:0000259" key="13">
    <source>
        <dbReference type="Pfam" id="PF13954"/>
    </source>
</evidence>
<dbReference type="Gene3D" id="2.60.40.3110">
    <property type="match status" value="1"/>
</dbReference>
<gene>
    <name evidence="14" type="ORF">HB13667_23075</name>
</gene>
<evidence type="ECO:0000256" key="8">
    <source>
        <dbReference type="ARBA" id="ARBA00023136"/>
    </source>
</evidence>
<dbReference type="Gene3D" id="2.60.40.2070">
    <property type="match status" value="1"/>
</dbReference>
<evidence type="ECO:0000256" key="5">
    <source>
        <dbReference type="ARBA" id="ARBA00022558"/>
    </source>
</evidence>
<proteinExistence type="inferred from homology"/>
<dbReference type="PANTHER" id="PTHR30451:SF21">
    <property type="entry name" value="FIMBRIAL USHER DOMAIN-CONTAINING PROTEIN YDET-RELATED"/>
    <property type="match status" value="1"/>
</dbReference>
<dbReference type="SUPFAM" id="SSF141729">
    <property type="entry name" value="FimD N-terminal domain-like"/>
    <property type="match status" value="1"/>
</dbReference>
<evidence type="ECO:0000256" key="6">
    <source>
        <dbReference type="ARBA" id="ARBA00022692"/>
    </source>
</evidence>
<keyword evidence="8 10" id="KW-0472">Membrane</keyword>
<evidence type="ECO:0000256" key="4">
    <source>
        <dbReference type="ARBA" id="ARBA00022452"/>
    </source>
</evidence>
<dbReference type="PANTHER" id="PTHR30451">
    <property type="entry name" value="OUTER MEMBRANE USHER PROTEIN"/>
    <property type="match status" value="1"/>
</dbReference>
<feature type="domain" description="PapC-like C-terminal" evidence="12">
    <location>
        <begin position="758"/>
        <end position="820"/>
    </location>
</feature>
<organism evidence="14 15">
    <name type="scientific">Pseudomonas putida</name>
    <name type="common">Arthrobacter siderocapsulatus</name>
    <dbReference type="NCBI Taxonomy" id="303"/>
    <lineage>
        <taxon>Bacteria</taxon>
        <taxon>Pseudomonadati</taxon>
        <taxon>Pseudomonadota</taxon>
        <taxon>Gammaproteobacteria</taxon>
        <taxon>Pseudomonadales</taxon>
        <taxon>Pseudomonadaceae</taxon>
        <taxon>Pseudomonas</taxon>
    </lineage>
</organism>
<dbReference type="Pfam" id="PF13954">
    <property type="entry name" value="PapC_N"/>
    <property type="match status" value="1"/>
</dbReference>
<dbReference type="GO" id="GO:0009297">
    <property type="term" value="P:pilus assembly"/>
    <property type="evidence" value="ECO:0007669"/>
    <property type="project" value="InterPro"/>
</dbReference>
<feature type="chain" id="PRO_5006137207" evidence="11">
    <location>
        <begin position="38"/>
        <end position="858"/>
    </location>
</feature>
<evidence type="ECO:0000259" key="12">
    <source>
        <dbReference type="Pfam" id="PF13953"/>
    </source>
</evidence>
<dbReference type="Pfam" id="PF00577">
    <property type="entry name" value="Usher"/>
    <property type="match status" value="1"/>
</dbReference>
<dbReference type="InterPro" id="IPR000015">
    <property type="entry name" value="Fimb_usher"/>
</dbReference>
<keyword evidence="3 10" id="KW-0813">Transport</keyword>
<protein>
    <submittedName>
        <fullName evidence="14">Ferrous iron transporter B</fullName>
    </submittedName>
</protein>
<dbReference type="Gene3D" id="3.10.20.410">
    <property type="match status" value="1"/>
</dbReference>
<accession>A0A0P7CUK7</accession>
<dbReference type="InterPro" id="IPR018030">
    <property type="entry name" value="Fimbrial_membr_usher_CS"/>
</dbReference>
<dbReference type="Proteomes" id="UP000050437">
    <property type="component" value="Unassembled WGS sequence"/>
</dbReference>
<evidence type="ECO:0000256" key="9">
    <source>
        <dbReference type="ARBA" id="ARBA00023237"/>
    </source>
</evidence>
<dbReference type="EMBL" id="LKKS01000124">
    <property type="protein sequence ID" value="KPM60034.1"/>
    <property type="molecule type" value="Genomic_DNA"/>
</dbReference>
<evidence type="ECO:0000256" key="11">
    <source>
        <dbReference type="SAM" id="SignalP"/>
    </source>
</evidence>
<dbReference type="AlphaFoldDB" id="A0A0P7CUK7"/>
<dbReference type="InterPro" id="IPR025949">
    <property type="entry name" value="PapC-like_C"/>
</dbReference>
<dbReference type="RefSeq" id="WP_054573466.1">
    <property type="nucleotide sequence ID" value="NZ_LKKS01000124.1"/>
</dbReference>
<comment type="subcellular location">
    <subcellularLocation>
        <location evidence="1 10">Cell outer membrane</location>
        <topology evidence="1 10">Multi-pass membrane protein</topology>
    </subcellularLocation>
</comment>
<keyword evidence="4" id="KW-1134">Transmembrane beta strand</keyword>
<keyword evidence="7 11" id="KW-0732">Signal</keyword>
<sequence length="858" mass="93607">MLQLDRRRLMPLRPRLAPLPPLLGGCLALTLASPAPAEQIDMAFQSGFMRQAPGQPAEAGALALRHLATQARLPPGRYRVNLTLNFDTLPEQELDFVEAPHGDGLQPCLTAELLRSLNLREQALEAPLPDTSQCLDLAQYLPQATAEFNAAQLHLALSIPQIALRQDRSGSIPEERWSNGINAAFINYQASAQHSNQRDGRSSNSQDLYLNSGINLGAWRLRSKQALRQTPDGERQWTRSDTYAQRDLPGLQANLTLGETFTNSEMFRSVRFTGAQLASDSGMLPDTLQQYAPVIRGVAQSRAKVEVLHNGYPIYATYVAPGPYAIDDLSVGSSHGELEVVITEADGQVRRFTQPYSTMGSLLREGIWRYSATVGQYESAQQLDNPVFWQATLARGGAWDTTLYGGLLSSEYYNASVLGLARDVGNLGALSFDVTRATSELGHEQGKVQGHSLALRYGKSFQTRTSLRFAGYRYSTQGYRDFDEAVQQRSSNIDYLGNRRSRLEASVYQNVGDRSSLSLTFSQDTYWQTNYQRRQYQLQYNTQLGKVGVNLFATQALDTSNHASRSFGLSLNLPLDFRRQQQASFDLRHENGHYSERASLNGGLLDSRLSYNTALTNDNQGRKSAALSMAYQGSQASIGMGYTEASDYRSLSLNASGAVLLHDEGVAFGSHLGETMALVHVPGVPGVGVQNTPAARTNAEGYALIPYLRPYRLNNLVLQTDDLSPEVVIGNASQQVVPRRGAVMKASFNAEHVSRLVLTLLQANGAPVPFGAQVVDADGVTLGVVGQAGQALVSARRAGHQQIQVIWGGAGDDVCQLSIDPQALEQDGGYRLKTLNCPLPQAGASAALPDEKPQETLL</sequence>
<keyword evidence="6 10" id="KW-0812">Transmembrane</keyword>
<evidence type="ECO:0000256" key="1">
    <source>
        <dbReference type="ARBA" id="ARBA00004571"/>
    </source>
</evidence>
<dbReference type="PROSITE" id="PS01151">
    <property type="entry name" value="FIMBRIAL_USHER"/>
    <property type="match status" value="1"/>
</dbReference>
<name>A0A0P7CUK7_PSEPU</name>
<comment type="caution">
    <text evidence="14">The sequence shown here is derived from an EMBL/GenBank/DDBJ whole genome shotgun (WGS) entry which is preliminary data.</text>
</comment>
<feature type="signal peptide" evidence="11">
    <location>
        <begin position="1"/>
        <end position="37"/>
    </location>
</feature>
<dbReference type="GO" id="GO:0009279">
    <property type="term" value="C:cell outer membrane"/>
    <property type="evidence" value="ECO:0007669"/>
    <property type="project" value="UniProtKB-SubCell"/>
</dbReference>
<evidence type="ECO:0000313" key="15">
    <source>
        <dbReference type="Proteomes" id="UP000050437"/>
    </source>
</evidence>
<keyword evidence="9 10" id="KW-0998">Cell outer membrane</keyword>
<evidence type="ECO:0000256" key="10">
    <source>
        <dbReference type="RuleBase" id="RU003884"/>
    </source>
</evidence>
<keyword evidence="5 10" id="KW-1029">Fimbrium biogenesis</keyword>
<dbReference type="Pfam" id="PF13953">
    <property type="entry name" value="PapC_C"/>
    <property type="match status" value="1"/>
</dbReference>
<dbReference type="GO" id="GO:0015473">
    <property type="term" value="F:fimbrial usher porin activity"/>
    <property type="evidence" value="ECO:0007669"/>
    <property type="project" value="InterPro"/>
</dbReference>
<comment type="similarity">
    <text evidence="2 10">Belongs to the fimbrial export usher family.</text>
</comment>
<evidence type="ECO:0000313" key="14">
    <source>
        <dbReference type="EMBL" id="KPM60034.1"/>
    </source>
</evidence>
<dbReference type="InterPro" id="IPR025885">
    <property type="entry name" value="PapC_N"/>
</dbReference>
<dbReference type="InterPro" id="IPR037224">
    <property type="entry name" value="PapC_N_sf"/>
</dbReference>
<dbReference type="InterPro" id="IPR042186">
    <property type="entry name" value="FimD_plug_dom"/>
</dbReference>